<evidence type="ECO:0000313" key="5">
    <source>
        <dbReference type="Proteomes" id="UP001500603"/>
    </source>
</evidence>
<dbReference type="RefSeq" id="WP_345496649.1">
    <property type="nucleotide sequence ID" value="NZ_BAABJM010000003.1"/>
</dbReference>
<accession>A0ABP9KIX9</accession>
<dbReference type="PANTHER" id="PTHR43046">
    <property type="entry name" value="GDP-MANNOSE MANNOSYL HYDROLASE"/>
    <property type="match status" value="1"/>
</dbReference>
<comment type="caution">
    <text evidence="4">The sequence shown here is derived from an EMBL/GenBank/DDBJ whole genome shotgun (WGS) entry which is preliminary data.</text>
</comment>
<proteinExistence type="predicted"/>
<dbReference type="CDD" id="cd04683">
    <property type="entry name" value="NUDIX_Hydrolase"/>
    <property type="match status" value="1"/>
</dbReference>
<keyword evidence="2" id="KW-0378">Hydrolase</keyword>
<dbReference type="Pfam" id="PF00293">
    <property type="entry name" value="NUDIX"/>
    <property type="match status" value="1"/>
</dbReference>
<dbReference type="SUPFAM" id="SSF55811">
    <property type="entry name" value="Nudix"/>
    <property type="match status" value="1"/>
</dbReference>
<evidence type="ECO:0000313" key="4">
    <source>
        <dbReference type="EMBL" id="GAA5057360.1"/>
    </source>
</evidence>
<evidence type="ECO:0000256" key="1">
    <source>
        <dbReference type="ARBA" id="ARBA00001946"/>
    </source>
</evidence>
<dbReference type="EMBL" id="BAABJM010000003">
    <property type="protein sequence ID" value="GAA5057360.1"/>
    <property type="molecule type" value="Genomic_DNA"/>
</dbReference>
<dbReference type="PROSITE" id="PS00893">
    <property type="entry name" value="NUDIX_BOX"/>
    <property type="match status" value="1"/>
</dbReference>
<dbReference type="InterPro" id="IPR000086">
    <property type="entry name" value="NUDIX_hydrolase_dom"/>
</dbReference>
<evidence type="ECO:0000259" key="3">
    <source>
        <dbReference type="PROSITE" id="PS51462"/>
    </source>
</evidence>
<reference evidence="5" key="1">
    <citation type="journal article" date="2019" name="Int. J. Syst. Evol. Microbiol.">
        <title>The Global Catalogue of Microorganisms (GCM) 10K type strain sequencing project: providing services to taxonomists for standard genome sequencing and annotation.</title>
        <authorList>
            <consortium name="The Broad Institute Genomics Platform"/>
            <consortium name="The Broad Institute Genome Sequencing Center for Infectious Disease"/>
            <person name="Wu L."/>
            <person name="Ma J."/>
        </authorList>
    </citation>
    <scope>NUCLEOTIDE SEQUENCE [LARGE SCALE GENOMIC DNA]</scope>
    <source>
        <strain evidence="5">JCM 18298</strain>
    </source>
</reference>
<feature type="domain" description="Nudix hydrolase" evidence="3">
    <location>
        <begin position="14"/>
        <end position="149"/>
    </location>
</feature>
<dbReference type="PANTHER" id="PTHR43046:SF16">
    <property type="entry name" value="ADP-RIBOSE PYROPHOSPHATASE YJHB-RELATED"/>
    <property type="match status" value="1"/>
</dbReference>
<protein>
    <recommendedName>
        <fullName evidence="3">Nudix hydrolase domain-containing protein</fullName>
    </recommendedName>
</protein>
<keyword evidence="5" id="KW-1185">Reference proteome</keyword>
<comment type="cofactor">
    <cofactor evidence="1">
        <name>Mg(2+)</name>
        <dbReference type="ChEBI" id="CHEBI:18420"/>
    </cofactor>
</comment>
<organism evidence="4 5">
    <name type="scientific">Nocardia callitridis</name>
    <dbReference type="NCBI Taxonomy" id="648753"/>
    <lineage>
        <taxon>Bacteria</taxon>
        <taxon>Bacillati</taxon>
        <taxon>Actinomycetota</taxon>
        <taxon>Actinomycetes</taxon>
        <taxon>Mycobacteriales</taxon>
        <taxon>Nocardiaceae</taxon>
        <taxon>Nocardia</taxon>
    </lineage>
</organism>
<gene>
    <name evidence="4" type="ORF">GCM10023318_35630</name>
</gene>
<evidence type="ECO:0000256" key="2">
    <source>
        <dbReference type="ARBA" id="ARBA00022801"/>
    </source>
</evidence>
<sequence>MSVATTSGARTKPQRHRVTGDVHLVLRSGKEVLFGQRRNTGFKDGSWHLPSGHLEADESVVAALLREAEEEIGVVIAADDVQFSHVMHNSSSGGRMAFFFTVDSWQGEPNNREPDKCGELRWFAIDALPDHMIGYCHAAMAYIAAGQPFSVYGW</sequence>
<name>A0ABP9KIX9_9NOCA</name>
<dbReference type="InterPro" id="IPR015797">
    <property type="entry name" value="NUDIX_hydrolase-like_dom_sf"/>
</dbReference>
<dbReference type="Gene3D" id="3.90.79.10">
    <property type="entry name" value="Nucleoside Triphosphate Pyrophosphohydrolase"/>
    <property type="match status" value="1"/>
</dbReference>
<dbReference type="InterPro" id="IPR020084">
    <property type="entry name" value="NUDIX_hydrolase_CS"/>
</dbReference>
<dbReference type="PROSITE" id="PS51462">
    <property type="entry name" value="NUDIX"/>
    <property type="match status" value="1"/>
</dbReference>
<dbReference type="Proteomes" id="UP001500603">
    <property type="component" value="Unassembled WGS sequence"/>
</dbReference>